<dbReference type="RefSeq" id="WP_153480976.1">
    <property type="nucleotide sequence ID" value="NZ_VWNA01000001.1"/>
</dbReference>
<keyword evidence="2" id="KW-1185">Reference proteome</keyword>
<organism evidence="1 2">
    <name type="scientific">Segnochrobactrum spirostomi</name>
    <dbReference type="NCBI Taxonomy" id="2608987"/>
    <lineage>
        <taxon>Bacteria</taxon>
        <taxon>Pseudomonadati</taxon>
        <taxon>Pseudomonadota</taxon>
        <taxon>Alphaproteobacteria</taxon>
        <taxon>Hyphomicrobiales</taxon>
        <taxon>Segnochrobactraceae</taxon>
        <taxon>Segnochrobactrum</taxon>
    </lineage>
</organism>
<evidence type="ECO:0000313" key="2">
    <source>
        <dbReference type="Proteomes" id="UP000332515"/>
    </source>
</evidence>
<dbReference type="CDD" id="cd07176">
    <property type="entry name" value="terB"/>
    <property type="match status" value="1"/>
</dbReference>
<dbReference type="AlphaFoldDB" id="A0A6A7Y2Y3"/>
<dbReference type="EMBL" id="VWNA01000001">
    <property type="protein sequence ID" value="MQT13116.1"/>
    <property type="molecule type" value="Genomic_DNA"/>
</dbReference>
<dbReference type="InterPro" id="IPR029024">
    <property type="entry name" value="TerB-like"/>
</dbReference>
<name>A0A6A7Y2Y3_9HYPH</name>
<dbReference type="Gene3D" id="1.10.3680.10">
    <property type="entry name" value="TerB-like"/>
    <property type="match status" value="1"/>
</dbReference>
<comment type="caution">
    <text evidence="1">The sequence shown here is derived from an EMBL/GenBank/DDBJ whole genome shotgun (WGS) entry which is preliminary data.</text>
</comment>
<accession>A0A6A7Y2Y3</accession>
<dbReference type="Proteomes" id="UP000332515">
    <property type="component" value="Unassembled WGS sequence"/>
</dbReference>
<dbReference type="SUPFAM" id="SSF158682">
    <property type="entry name" value="TerB-like"/>
    <property type="match status" value="1"/>
</dbReference>
<proteinExistence type="predicted"/>
<evidence type="ECO:0000313" key="1">
    <source>
        <dbReference type="EMBL" id="MQT13116.1"/>
    </source>
</evidence>
<sequence>MPVKTDAPITHHDALIYAMVTLAAVDRAMTDAELGTIGELVSNLPVFADYDRERLVKSASTCGEILRGKDGLALVLDIINDALPPKLRETAYALAVEIAASDLLVDDEELRFLEMLRDRLDLDPLVVAAIERSARVRYRRAD</sequence>
<protein>
    <submittedName>
        <fullName evidence="1">Tellurite resistance TerB family protein</fullName>
    </submittedName>
</protein>
<gene>
    <name evidence="1" type="ORF">F0357_10780</name>
</gene>
<reference evidence="1 2" key="1">
    <citation type="submission" date="2019-09" db="EMBL/GenBank/DDBJ databases">
        <title>Segnochrobactrum spirostomi gen. nov., sp. nov., isolated from the ciliate Spirostomum cf. yagiui and description of a novel family, Segnochrobactraceae fam. nov. within the order Rhizobiales of the class Alphaproteobacteria.</title>
        <authorList>
            <person name="Akter S."/>
            <person name="Shazib S.U.A."/>
            <person name="Shin M.K."/>
        </authorList>
    </citation>
    <scope>NUCLEOTIDE SEQUENCE [LARGE SCALE GENOMIC DNA]</scope>
    <source>
        <strain evidence="1 2">Sp-1</strain>
    </source>
</reference>